<protein>
    <submittedName>
        <fullName evidence="2">Uncharacterized protein</fullName>
    </submittedName>
</protein>
<evidence type="ECO:0000256" key="1">
    <source>
        <dbReference type="SAM" id="MobiDB-lite"/>
    </source>
</evidence>
<dbReference type="AlphaFoldDB" id="A0A4Y2FC71"/>
<reference evidence="2 3" key="1">
    <citation type="journal article" date="2019" name="Sci. Rep.">
        <title>Orb-weaving spider Araneus ventricosus genome elucidates the spidroin gene catalogue.</title>
        <authorList>
            <person name="Kono N."/>
            <person name="Nakamura H."/>
            <person name="Ohtoshi R."/>
            <person name="Moran D.A.P."/>
            <person name="Shinohara A."/>
            <person name="Yoshida Y."/>
            <person name="Fujiwara M."/>
            <person name="Mori M."/>
            <person name="Tomita M."/>
            <person name="Arakawa K."/>
        </authorList>
    </citation>
    <scope>NUCLEOTIDE SEQUENCE [LARGE SCALE GENOMIC DNA]</scope>
</reference>
<evidence type="ECO:0000313" key="2">
    <source>
        <dbReference type="EMBL" id="GBM37865.1"/>
    </source>
</evidence>
<sequence length="86" mass="9207">MNASSTPTRTTPDPSSLNNPSPLTSCFVTQKKRINLATSVVYVLDNSGAVRKGRATEKKNQRSHSAISSAPPLAKSGTTNQNHNRN</sequence>
<keyword evidence="3" id="KW-1185">Reference proteome</keyword>
<feature type="region of interest" description="Disordered" evidence="1">
    <location>
        <begin position="47"/>
        <end position="86"/>
    </location>
</feature>
<organism evidence="2 3">
    <name type="scientific">Araneus ventricosus</name>
    <name type="common">Orbweaver spider</name>
    <name type="synonym">Epeira ventricosa</name>
    <dbReference type="NCBI Taxonomy" id="182803"/>
    <lineage>
        <taxon>Eukaryota</taxon>
        <taxon>Metazoa</taxon>
        <taxon>Ecdysozoa</taxon>
        <taxon>Arthropoda</taxon>
        <taxon>Chelicerata</taxon>
        <taxon>Arachnida</taxon>
        <taxon>Araneae</taxon>
        <taxon>Araneomorphae</taxon>
        <taxon>Entelegynae</taxon>
        <taxon>Araneoidea</taxon>
        <taxon>Araneidae</taxon>
        <taxon>Araneus</taxon>
    </lineage>
</organism>
<name>A0A4Y2FC71_ARAVE</name>
<evidence type="ECO:0000313" key="3">
    <source>
        <dbReference type="Proteomes" id="UP000499080"/>
    </source>
</evidence>
<proteinExistence type="predicted"/>
<gene>
    <name evidence="2" type="ORF">AVEN_193384_1</name>
</gene>
<dbReference type="Proteomes" id="UP000499080">
    <property type="component" value="Unassembled WGS sequence"/>
</dbReference>
<dbReference type="EMBL" id="BGPR01000852">
    <property type="protein sequence ID" value="GBM37865.1"/>
    <property type="molecule type" value="Genomic_DNA"/>
</dbReference>
<feature type="region of interest" description="Disordered" evidence="1">
    <location>
        <begin position="1"/>
        <end position="24"/>
    </location>
</feature>
<feature type="compositionally biased region" description="Polar residues" evidence="1">
    <location>
        <begin position="76"/>
        <end position="86"/>
    </location>
</feature>
<accession>A0A4Y2FC71</accession>
<comment type="caution">
    <text evidence="2">The sequence shown here is derived from an EMBL/GenBank/DDBJ whole genome shotgun (WGS) entry which is preliminary data.</text>
</comment>